<accession>A0ABY7CA49</accession>
<sequence>MAKTVPQAAISISATGDIGVDISPPSSAPPPPRLPLPGMAQSRASASPRPSRPPSRQSNRIITPVKAHGNYIRPDNDSRQSLAKRTRDDTSESDNDENDKDEEAPATQSKTPSQSRRPPKKSAPSHSSSQVNDQDLAELPNELPDNFSYESAGGSDTEDDGSANLEVVNLAAEEEQAKKRRPAKATTENAGKGKYK</sequence>
<feature type="region of interest" description="Disordered" evidence="1">
    <location>
        <begin position="1"/>
        <end position="196"/>
    </location>
</feature>
<dbReference type="GeneID" id="77807238"/>
<evidence type="ECO:0000256" key="1">
    <source>
        <dbReference type="SAM" id="MobiDB-lite"/>
    </source>
</evidence>
<feature type="compositionally biased region" description="Pro residues" evidence="1">
    <location>
        <begin position="26"/>
        <end position="35"/>
    </location>
</feature>
<dbReference type="RefSeq" id="XP_053017574.1">
    <property type="nucleotide sequence ID" value="XM_053166343.1"/>
</dbReference>
<feature type="compositionally biased region" description="Low complexity" evidence="1">
    <location>
        <begin position="36"/>
        <end position="58"/>
    </location>
</feature>
<keyword evidence="3" id="KW-1185">Reference proteome</keyword>
<name>A0ABY7CA49_9BASI</name>
<protein>
    <submittedName>
        <fullName evidence="2">Uncharacterized protein</fullName>
    </submittedName>
</protein>
<proteinExistence type="predicted"/>
<evidence type="ECO:0000313" key="2">
    <source>
        <dbReference type="EMBL" id="WAQ82019.1"/>
    </source>
</evidence>
<dbReference type="EMBL" id="CP110422">
    <property type="protein sequence ID" value="WAQ82019.1"/>
    <property type="molecule type" value="Genomic_DNA"/>
</dbReference>
<evidence type="ECO:0000313" key="3">
    <source>
        <dbReference type="Proteomes" id="UP001164743"/>
    </source>
</evidence>
<gene>
    <name evidence="2" type="ORF">PtA15_2A332</name>
</gene>
<organism evidence="2 3">
    <name type="scientific">Puccinia triticina</name>
    <dbReference type="NCBI Taxonomy" id="208348"/>
    <lineage>
        <taxon>Eukaryota</taxon>
        <taxon>Fungi</taxon>
        <taxon>Dikarya</taxon>
        <taxon>Basidiomycota</taxon>
        <taxon>Pucciniomycotina</taxon>
        <taxon>Pucciniomycetes</taxon>
        <taxon>Pucciniales</taxon>
        <taxon>Pucciniaceae</taxon>
        <taxon>Puccinia</taxon>
    </lineage>
</organism>
<dbReference type="Proteomes" id="UP001164743">
    <property type="component" value="Chromosome 2A"/>
</dbReference>
<feature type="compositionally biased region" description="Low complexity" evidence="1">
    <location>
        <begin position="108"/>
        <end position="130"/>
    </location>
</feature>
<feature type="compositionally biased region" description="Acidic residues" evidence="1">
    <location>
        <begin position="91"/>
        <end position="104"/>
    </location>
</feature>
<reference evidence="2" key="1">
    <citation type="submission" date="2022-10" db="EMBL/GenBank/DDBJ databases">
        <title>Puccinia triticina Genome sequencing and assembly.</title>
        <authorList>
            <person name="Li C."/>
        </authorList>
    </citation>
    <scope>NUCLEOTIDE SEQUENCE</scope>
    <source>
        <strain evidence="2">Pt15</strain>
    </source>
</reference>